<dbReference type="RefSeq" id="WP_079685611.1">
    <property type="nucleotide sequence ID" value="NZ_FUZU01000001.1"/>
</dbReference>
<dbReference type="SUPFAM" id="SSF52540">
    <property type="entry name" value="P-loop containing nucleoside triphosphate hydrolases"/>
    <property type="match status" value="1"/>
</dbReference>
<dbReference type="Pfam" id="PF01434">
    <property type="entry name" value="Peptidase_M41"/>
    <property type="match status" value="1"/>
</dbReference>
<dbReference type="SUPFAM" id="SSF140990">
    <property type="entry name" value="FtsH protease domain-like"/>
    <property type="match status" value="1"/>
</dbReference>
<keyword evidence="2" id="KW-0645">Protease</keyword>
<keyword evidence="3" id="KW-1185">Reference proteome</keyword>
<proteinExistence type="predicted"/>
<evidence type="ECO:0000313" key="3">
    <source>
        <dbReference type="Proteomes" id="UP000190961"/>
    </source>
</evidence>
<dbReference type="PANTHER" id="PTHR23076:SF110">
    <property type="entry name" value="INACTIVE ATP-DEPENDENT ZINC METALLOPROTEASE FTSHI 3, CHLOROPLASTIC-RELATED"/>
    <property type="match status" value="1"/>
</dbReference>
<dbReference type="InterPro" id="IPR000642">
    <property type="entry name" value="Peptidase_M41"/>
</dbReference>
<protein>
    <submittedName>
        <fullName evidence="2">Cell division protease FtsH</fullName>
    </submittedName>
</protein>
<organism evidence="2 3">
    <name type="scientific">Ohtaekwangia koreensis</name>
    <dbReference type="NCBI Taxonomy" id="688867"/>
    <lineage>
        <taxon>Bacteria</taxon>
        <taxon>Pseudomonadati</taxon>
        <taxon>Bacteroidota</taxon>
        <taxon>Cytophagia</taxon>
        <taxon>Cytophagales</taxon>
        <taxon>Fulvivirgaceae</taxon>
        <taxon>Ohtaekwangia</taxon>
    </lineage>
</organism>
<keyword evidence="2" id="KW-0378">Hydrolase</keyword>
<dbReference type="STRING" id="688867.SAMN05660236_1039"/>
<evidence type="ECO:0000313" key="2">
    <source>
        <dbReference type="EMBL" id="SKC49981.1"/>
    </source>
</evidence>
<dbReference type="GO" id="GO:0004222">
    <property type="term" value="F:metalloendopeptidase activity"/>
    <property type="evidence" value="ECO:0007669"/>
    <property type="project" value="InterPro"/>
</dbReference>
<dbReference type="GO" id="GO:0004176">
    <property type="term" value="F:ATP-dependent peptidase activity"/>
    <property type="evidence" value="ECO:0007669"/>
    <property type="project" value="InterPro"/>
</dbReference>
<name>A0A1T5JEU1_9BACT</name>
<gene>
    <name evidence="2" type="ORF">SAMN05660236_1039</name>
</gene>
<accession>A0A1T5JEU1</accession>
<dbReference type="GO" id="GO:0005524">
    <property type="term" value="F:ATP binding"/>
    <property type="evidence" value="ECO:0007669"/>
    <property type="project" value="InterPro"/>
</dbReference>
<feature type="domain" description="Peptidase M41" evidence="1">
    <location>
        <begin position="463"/>
        <end position="623"/>
    </location>
</feature>
<dbReference type="Proteomes" id="UP000190961">
    <property type="component" value="Unassembled WGS sequence"/>
</dbReference>
<sequence>METLYKHIGLLEKKKRIEAITVQLKERFIGLDNVIDEIMSLMMPWYLFPEAQLRPTVINLWGLTGSGKTALVQGIIELLEHRKLYTHIDMGEFESDSAAWIKNIFTDDLDFFHQKPAIICLDEFQFARTLDTNQSELGKDKLRVVWDLLDSGKINYIPRNSTYYLFRADSCIKKLDKAAKAGVVIEQGEIVAGEEIFVKLFETFYFDQYDRYNEPLDKSYFLSKDFVEGIYGLFDYDEFSKDYIRQRIKTSSLEELRIFILEGMKTRPATKELDMSQSLIFVLGNLDEAYPMSHSMNPDISADDFYQATTHISIATIKSALRKRFRSEQIARLGNNHIIYKSFKNAHFRELIERELARVGKFVHTTFGWCVDFDSSVVDIVYAEGVFPSQGTRPVFTTIKNLVESRISKIVMEIVDKNLTAGTIHWYYAEEYYLFEICDVNGKYIHSFLDVVNLKIDNLRKTTSKSTQAHTGIHEAGHAILAALTLRIIPSVVVSKTASDDGEGFCMINFPDGPMTKDTIRKDIILTLGGYAAEKLIFGEEHTSSGVQHDIENATELANRAVRKYAMGSDPIYITQPYSNNNDSFYHSEKYSQEAIRVIKECLQEAERILRKDKLLLLKMGSYLTTHSRMDEGMIADFIKRYSTEEWVRTEGFIQKDEYYTFDNTLELQIKELELPSTKYLEVEMI</sequence>
<dbReference type="Gene3D" id="1.20.58.760">
    <property type="entry name" value="Peptidase M41"/>
    <property type="match status" value="1"/>
</dbReference>
<keyword evidence="2" id="KW-0132">Cell division</keyword>
<reference evidence="2 3" key="1">
    <citation type="submission" date="2017-02" db="EMBL/GenBank/DDBJ databases">
        <authorList>
            <person name="Peterson S.W."/>
        </authorList>
    </citation>
    <scope>NUCLEOTIDE SEQUENCE [LARGE SCALE GENOMIC DNA]</scope>
    <source>
        <strain evidence="2 3">DSM 25262</strain>
    </source>
</reference>
<dbReference type="InterPro" id="IPR027417">
    <property type="entry name" value="P-loop_NTPase"/>
</dbReference>
<dbReference type="PANTHER" id="PTHR23076">
    <property type="entry name" value="METALLOPROTEASE M41 FTSH"/>
    <property type="match status" value="1"/>
</dbReference>
<evidence type="ECO:0000259" key="1">
    <source>
        <dbReference type="Pfam" id="PF01434"/>
    </source>
</evidence>
<dbReference type="OrthoDB" id="5619382at2"/>
<dbReference type="GO" id="GO:0006508">
    <property type="term" value="P:proteolysis"/>
    <property type="evidence" value="ECO:0007669"/>
    <property type="project" value="UniProtKB-KW"/>
</dbReference>
<keyword evidence="2" id="KW-0131">Cell cycle</keyword>
<dbReference type="AlphaFoldDB" id="A0A1T5JEU1"/>
<dbReference type="EMBL" id="FUZU01000001">
    <property type="protein sequence ID" value="SKC49981.1"/>
    <property type="molecule type" value="Genomic_DNA"/>
</dbReference>
<dbReference type="Gene3D" id="3.40.50.300">
    <property type="entry name" value="P-loop containing nucleotide triphosphate hydrolases"/>
    <property type="match status" value="1"/>
</dbReference>
<dbReference type="InterPro" id="IPR037219">
    <property type="entry name" value="Peptidase_M41-like"/>
</dbReference>
<dbReference type="GO" id="GO:0051301">
    <property type="term" value="P:cell division"/>
    <property type="evidence" value="ECO:0007669"/>
    <property type="project" value="UniProtKB-KW"/>
</dbReference>